<reference evidence="2" key="2">
    <citation type="journal article" date="2024" name="Plant">
        <title>Genomic evolution and insights into agronomic trait innovations of Sesamum species.</title>
        <authorList>
            <person name="Miao H."/>
            <person name="Wang L."/>
            <person name="Qu L."/>
            <person name="Liu H."/>
            <person name="Sun Y."/>
            <person name="Le M."/>
            <person name="Wang Q."/>
            <person name="Wei S."/>
            <person name="Zheng Y."/>
            <person name="Lin W."/>
            <person name="Duan Y."/>
            <person name="Cao H."/>
            <person name="Xiong S."/>
            <person name="Wang X."/>
            <person name="Wei L."/>
            <person name="Li C."/>
            <person name="Ma Q."/>
            <person name="Ju M."/>
            <person name="Zhao R."/>
            <person name="Li G."/>
            <person name="Mu C."/>
            <person name="Tian Q."/>
            <person name="Mei H."/>
            <person name="Zhang T."/>
            <person name="Gao T."/>
            <person name="Zhang H."/>
        </authorList>
    </citation>
    <scope>NUCLEOTIDE SEQUENCE</scope>
    <source>
        <strain evidence="2">G02</strain>
    </source>
</reference>
<organism evidence="2">
    <name type="scientific">Sesamum radiatum</name>
    <name type="common">Black benniseed</name>
    <dbReference type="NCBI Taxonomy" id="300843"/>
    <lineage>
        <taxon>Eukaryota</taxon>
        <taxon>Viridiplantae</taxon>
        <taxon>Streptophyta</taxon>
        <taxon>Embryophyta</taxon>
        <taxon>Tracheophyta</taxon>
        <taxon>Spermatophyta</taxon>
        <taxon>Magnoliopsida</taxon>
        <taxon>eudicotyledons</taxon>
        <taxon>Gunneridae</taxon>
        <taxon>Pentapetalae</taxon>
        <taxon>asterids</taxon>
        <taxon>lamiids</taxon>
        <taxon>Lamiales</taxon>
        <taxon>Pedaliaceae</taxon>
        <taxon>Sesamum</taxon>
    </lineage>
</organism>
<name>A0AAW2JWJ2_SESRA</name>
<protein>
    <recommendedName>
        <fullName evidence="1">Helitron helicase-like domain-containing protein</fullName>
    </recommendedName>
</protein>
<reference evidence="2" key="1">
    <citation type="submission" date="2020-06" db="EMBL/GenBank/DDBJ databases">
        <authorList>
            <person name="Li T."/>
            <person name="Hu X."/>
            <person name="Zhang T."/>
            <person name="Song X."/>
            <person name="Zhang H."/>
            <person name="Dai N."/>
            <person name="Sheng W."/>
            <person name="Hou X."/>
            <person name="Wei L."/>
        </authorList>
    </citation>
    <scope>NUCLEOTIDE SEQUENCE</scope>
    <source>
        <strain evidence="2">G02</strain>
        <tissue evidence="2">Leaf</tissue>
    </source>
</reference>
<gene>
    <name evidence="2" type="ORF">Sradi_6535300</name>
</gene>
<sequence>MRADLYQGLEEAVVAGHKDASAVGRRIVLPSSFTGGPRNMMQHYQDATAICRTIGTPNFFITFTCNPNWPENSQELQRLPGQRSEERPNIVAKIFAMKHK</sequence>
<dbReference type="EMBL" id="JACGWJ010000031">
    <property type="protein sequence ID" value="KAL0298755.1"/>
    <property type="molecule type" value="Genomic_DNA"/>
</dbReference>
<proteinExistence type="predicted"/>
<evidence type="ECO:0000313" key="2">
    <source>
        <dbReference type="EMBL" id="KAL0298755.1"/>
    </source>
</evidence>
<dbReference type="PANTHER" id="PTHR45786">
    <property type="entry name" value="DNA BINDING PROTEIN-LIKE"/>
    <property type="match status" value="1"/>
</dbReference>
<dbReference type="InterPro" id="IPR025476">
    <property type="entry name" value="Helitron_helicase-like"/>
</dbReference>
<evidence type="ECO:0000259" key="1">
    <source>
        <dbReference type="Pfam" id="PF14214"/>
    </source>
</evidence>
<dbReference type="PANTHER" id="PTHR45786:SF74">
    <property type="entry name" value="ATP-DEPENDENT DNA HELICASE"/>
    <property type="match status" value="1"/>
</dbReference>
<dbReference type="Pfam" id="PF14214">
    <property type="entry name" value="Helitron_like_N"/>
    <property type="match status" value="1"/>
</dbReference>
<dbReference type="AlphaFoldDB" id="A0AAW2JWJ2"/>
<feature type="domain" description="Helitron helicase-like" evidence="1">
    <location>
        <begin position="2"/>
        <end position="99"/>
    </location>
</feature>
<comment type="caution">
    <text evidence="2">The sequence shown here is derived from an EMBL/GenBank/DDBJ whole genome shotgun (WGS) entry which is preliminary data.</text>
</comment>
<accession>A0AAW2JWJ2</accession>